<dbReference type="Gene3D" id="3.40.640.10">
    <property type="entry name" value="Type I PLP-dependent aspartate aminotransferase-like (Major domain)"/>
    <property type="match status" value="1"/>
</dbReference>
<dbReference type="GO" id="GO:0008793">
    <property type="term" value="F:aromatic-amino-acid transaminase activity"/>
    <property type="evidence" value="ECO:0007669"/>
    <property type="project" value="EnsemblFungi"/>
</dbReference>
<reference evidence="7" key="1">
    <citation type="submission" date="2013-12" db="EMBL/GenBank/DDBJ databases">
        <authorList>
            <person name="Genoscope - CEA"/>
        </authorList>
    </citation>
    <scope>NUCLEOTIDE SEQUENCE</scope>
    <source>
        <strain evidence="7">CBS 1993</strain>
    </source>
</reference>
<dbReference type="PANTHER" id="PTHR42790:SF2">
    <property type="entry name" value="AROMATIC AMINO ACID AMINOTRANSFERASE 2"/>
    <property type="match status" value="1"/>
</dbReference>
<keyword evidence="8" id="KW-1185">Reference proteome</keyword>
<protein>
    <recommendedName>
        <fullName evidence="6">Aminotransferase class I/classII large domain-containing protein</fullName>
    </recommendedName>
</protein>
<name>W6MWL1_9ASCO</name>
<comment type="similarity">
    <text evidence="2">Belongs to the class-I pyridoxal-phosphate-dependent aminotransferase family.</text>
</comment>
<evidence type="ECO:0000313" key="7">
    <source>
        <dbReference type="EMBL" id="CDK27600.1"/>
    </source>
</evidence>
<dbReference type="AlphaFoldDB" id="W6MWL1"/>
<dbReference type="PANTHER" id="PTHR42790">
    <property type="entry name" value="AMINOTRANSFERASE"/>
    <property type="match status" value="1"/>
</dbReference>
<accession>W6MWL1</accession>
<dbReference type="GeneID" id="34520981"/>
<feature type="domain" description="Aminotransferase class I/classII large" evidence="6">
    <location>
        <begin position="86"/>
        <end position="424"/>
    </location>
</feature>
<gene>
    <name evidence="7" type="ORF">KUCA_T00003578001</name>
</gene>
<dbReference type="Proteomes" id="UP000019384">
    <property type="component" value="Unassembled WGS sequence"/>
</dbReference>
<dbReference type="InterPro" id="IPR015421">
    <property type="entry name" value="PyrdxlP-dep_Trfase_major"/>
</dbReference>
<dbReference type="InterPro" id="IPR050859">
    <property type="entry name" value="Class-I_PLP-dep_aminotransf"/>
</dbReference>
<reference evidence="7" key="2">
    <citation type="submission" date="2014-02" db="EMBL/GenBank/DDBJ databases">
        <title>Complete DNA sequence of /Kuraishia capsulata/ illustrates novel genomic features among budding yeasts (/Saccharomycotina/).</title>
        <authorList>
            <person name="Morales L."/>
            <person name="Noel B."/>
            <person name="Porcel B."/>
            <person name="Marcet-Houben M."/>
            <person name="Hullo M-F."/>
            <person name="Sacerdot C."/>
            <person name="Tekaia F."/>
            <person name="Leh-Louis V."/>
            <person name="Despons L."/>
            <person name="Khanna V."/>
            <person name="Aury J-M."/>
            <person name="Barbe V."/>
            <person name="Couloux A."/>
            <person name="Labadie K."/>
            <person name="Pelletier E."/>
            <person name="Souciet J-L."/>
            <person name="Boekhout T."/>
            <person name="Gabaldon T."/>
            <person name="Wincker P."/>
            <person name="Dujon B."/>
        </authorList>
    </citation>
    <scope>NUCLEOTIDE SEQUENCE</scope>
    <source>
        <strain evidence="7">CBS 1993</strain>
    </source>
</reference>
<evidence type="ECO:0000256" key="2">
    <source>
        <dbReference type="ARBA" id="ARBA00007441"/>
    </source>
</evidence>
<keyword evidence="4" id="KW-0808">Transferase</keyword>
<evidence type="ECO:0000256" key="3">
    <source>
        <dbReference type="ARBA" id="ARBA00022576"/>
    </source>
</evidence>
<evidence type="ECO:0000313" key="8">
    <source>
        <dbReference type="Proteomes" id="UP000019384"/>
    </source>
</evidence>
<organism evidence="7 8">
    <name type="scientific">Kuraishia capsulata CBS 1993</name>
    <dbReference type="NCBI Taxonomy" id="1382522"/>
    <lineage>
        <taxon>Eukaryota</taxon>
        <taxon>Fungi</taxon>
        <taxon>Dikarya</taxon>
        <taxon>Ascomycota</taxon>
        <taxon>Saccharomycotina</taxon>
        <taxon>Pichiomycetes</taxon>
        <taxon>Pichiales</taxon>
        <taxon>Pichiaceae</taxon>
        <taxon>Kuraishia</taxon>
    </lineage>
</organism>
<sequence length="444" mass="50014">MTRDYYAKRVREWRNREINPVRICHPDPILLQIGYLNNGFVPVESLDLQIRNAPFSEPKSAARLHLDDDFVRDAWQYGPGSGFGELLDFVTEVTREIHTPAASDWATVLDCGTTDGLSKIFHAFIDRGDCVLCEEFTYTPVLSSLACVGGMTVPVPMDASGIDPDDLRHLLANWTTLRPGYRFPKMLYTIPSGQNPTGVTQSFYRRAEVYDVCREFDLLIVEDDPYCYLVLEDFETVDEYKQKVPKSYLALDTDGRVLRCESFSKIFSPGIRLGYIVGTREFIETLKLYSNAINGPPSGVSQMVLRSTLEAWGWAPGYYEWLMQISREYRRRLDCAIAFLEKSKLFQMGKIKFSRPSNGMFLKIDIAVPLDSISGINDSMDSLQHTCHENGVGIILGRDMVASEQTSLVAFIRIGVSAVDDAEVLCRGLERTLRSIEVLGTGKG</sequence>
<evidence type="ECO:0000259" key="6">
    <source>
        <dbReference type="Pfam" id="PF00155"/>
    </source>
</evidence>
<dbReference type="InterPro" id="IPR004839">
    <property type="entry name" value="Aminotransferase_I/II_large"/>
</dbReference>
<proteinExistence type="inferred from homology"/>
<dbReference type="Pfam" id="PF00155">
    <property type="entry name" value="Aminotran_1_2"/>
    <property type="match status" value="1"/>
</dbReference>
<keyword evidence="5" id="KW-0663">Pyridoxal phosphate</keyword>
<keyword evidence="3" id="KW-0032">Aminotransferase</keyword>
<dbReference type="GO" id="GO:0006571">
    <property type="term" value="P:tyrosine biosynthetic process"/>
    <property type="evidence" value="ECO:0007669"/>
    <property type="project" value="EnsemblFungi"/>
</dbReference>
<evidence type="ECO:0000256" key="4">
    <source>
        <dbReference type="ARBA" id="ARBA00022679"/>
    </source>
</evidence>
<dbReference type="GO" id="GO:0009094">
    <property type="term" value="P:L-phenylalanine biosynthetic process"/>
    <property type="evidence" value="ECO:0007669"/>
    <property type="project" value="EnsemblFungi"/>
</dbReference>
<evidence type="ECO:0000256" key="5">
    <source>
        <dbReference type="ARBA" id="ARBA00022898"/>
    </source>
</evidence>
<dbReference type="SUPFAM" id="SSF53383">
    <property type="entry name" value="PLP-dependent transferases"/>
    <property type="match status" value="1"/>
</dbReference>
<dbReference type="RefSeq" id="XP_022459593.1">
    <property type="nucleotide sequence ID" value="XM_022602006.1"/>
</dbReference>
<comment type="cofactor">
    <cofactor evidence="1">
        <name>pyridoxal 5'-phosphate</name>
        <dbReference type="ChEBI" id="CHEBI:597326"/>
    </cofactor>
</comment>
<dbReference type="InterPro" id="IPR015424">
    <property type="entry name" value="PyrdxlP-dep_Trfase"/>
</dbReference>
<dbReference type="GO" id="GO:0009074">
    <property type="term" value="P:aromatic amino acid family catabolic process"/>
    <property type="evidence" value="ECO:0007669"/>
    <property type="project" value="TreeGrafter"/>
</dbReference>
<dbReference type="CDD" id="cd00609">
    <property type="entry name" value="AAT_like"/>
    <property type="match status" value="1"/>
</dbReference>
<dbReference type="GO" id="GO:0019878">
    <property type="term" value="P:lysine biosynthetic process via aminoadipic acid"/>
    <property type="evidence" value="ECO:0007669"/>
    <property type="project" value="TreeGrafter"/>
</dbReference>
<dbReference type="GO" id="GO:0030170">
    <property type="term" value="F:pyridoxal phosphate binding"/>
    <property type="evidence" value="ECO:0007669"/>
    <property type="project" value="InterPro"/>
</dbReference>
<dbReference type="STRING" id="1382522.W6MWL1"/>
<dbReference type="GO" id="GO:0047536">
    <property type="term" value="F:2-aminoadipate transaminase activity"/>
    <property type="evidence" value="ECO:0007669"/>
    <property type="project" value="TreeGrafter"/>
</dbReference>
<dbReference type="HOGENOM" id="CLU_017584_0_5_1"/>
<evidence type="ECO:0000256" key="1">
    <source>
        <dbReference type="ARBA" id="ARBA00001933"/>
    </source>
</evidence>
<dbReference type="EMBL" id="HG793128">
    <property type="protein sequence ID" value="CDK27600.1"/>
    <property type="molecule type" value="Genomic_DNA"/>
</dbReference>
<dbReference type="OrthoDB" id="691673at2759"/>